<organism evidence="2 3">
    <name type="scientific">Geodia barretti</name>
    <name type="common">Barrett's horny sponge</name>
    <dbReference type="NCBI Taxonomy" id="519541"/>
    <lineage>
        <taxon>Eukaryota</taxon>
        <taxon>Metazoa</taxon>
        <taxon>Porifera</taxon>
        <taxon>Demospongiae</taxon>
        <taxon>Heteroscleromorpha</taxon>
        <taxon>Tetractinellida</taxon>
        <taxon>Astrophorina</taxon>
        <taxon>Geodiidae</taxon>
        <taxon>Geodia</taxon>
    </lineage>
</organism>
<sequence length="204" mass="22688">MLSSRVVFHDWQQKFFLHIDVWSEACSSGLVPSSTGLCKESLAQHKALQERYQLMYNTTRTEGHRLIEKLKKPVGESSVPAKFVMGSRHVKETLENLFDESTGWESSGLAGTPLSSEPSPTTSSWTKPKRCIRGWGRGAGCSWSPMPTSEVTPVELRLSFSNTTPLRLRQRRSTVPVSSYLSELVSWLPTGSARGSCWRGSHGS</sequence>
<gene>
    <name evidence="2" type="ORF">GBAR_LOCUS5023</name>
</gene>
<feature type="compositionally biased region" description="Low complexity" evidence="1">
    <location>
        <begin position="112"/>
        <end position="126"/>
    </location>
</feature>
<protein>
    <submittedName>
        <fullName evidence="2">Uncharacterized protein</fullName>
    </submittedName>
</protein>
<name>A0AA35R8Z9_GEOBA</name>
<proteinExistence type="predicted"/>
<accession>A0AA35R8Z9</accession>
<dbReference type="EMBL" id="CASHTH010000742">
    <property type="protein sequence ID" value="CAI8007048.1"/>
    <property type="molecule type" value="Genomic_DNA"/>
</dbReference>
<evidence type="ECO:0000256" key="1">
    <source>
        <dbReference type="SAM" id="MobiDB-lite"/>
    </source>
</evidence>
<dbReference type="AlphaFoldDB" id="A0AA35R8Z9"/>
<evidence type="ECO:0000313" key="2">
    <source>
        <dbReference type="EMBL" id="CAI8007048.1"/>
    </source>
</evidence>
<keyword evidence="3" id="KW-1185">Reference proteome</keyword>
<dbReference type="Proteomes" id="UP001174909">
    <property type="component" value="Unassembled WGS sequence"/>
</dbReference>
<comment type="caution">
    <text evidence="2">The sequence shown here is derived from an EMBL/GenBank/DDBJ whole genome shotgun (WGS) entry which is preliminary data.</text>
</comment>
<reference evidence="2" key="1">
    <citation type="submission" date="2023-03" db="EMBL/GenBank/DDBJ databases">
        <authorList>
            <person name="Steffen K."/>
            <person name="Cardenas P."/>
        </authorList>
    </citation>
    <scope>NUCLEOTIDE SEQUENCE</scope>
</reference>
<evidence type="ECO:0000313" key="3">
    <source>
        <dbReference type="Proteomes" id="UP001174909"/>
    </source>
</evidence>
<feature type="region of interest" description="Disordered" evidence="1">
    <location>
        <begin position="102"/>
        <end position="128"/>
    </location>
</feature>